<accession>A0A0E9Q4H1</accession>
<sequence>MKNLKMCLTAWKRRIGRKSKTCWTEHNETLLIVYIDANKTFMS</sequence>
<protein>
    <submittedName>
        <fullName evidence="1">Uncharacterized protein</fullName>
    </submittedName>
</protein>
<dbReference type="EMBL" id="GBXM01097160">
    <property type="protein sequence ID" value="JAH11417.1"/>
    <property type="molecule type" value="Transcribed_RNA"/>
</dbReference>
<dbReference type="AlphaFoldDB" id="A0A0E9Q4H1"/>
<name>A0A0E9Q4H1_ANGAN</name>
<organism evidence="1">
    <name type="scientific">Anguilla anguilla</name>
    <name type="common">European freshwater eel</name>
    <name type="synonym">Muraena anguilla</name>
    <dbReference type="NCBI Taxonomy" id="7936"/>
    <lineage>
        <taxon>Eukaryota</taxon>
        <taxon>Metazoa</taxon>
        <taxon>Chordata</taxon>
        <taxon>Craniata</taxon>
        <taxon>Vertebrata</taxon>
        <taxon>Euteleostomi</taxon>
        <taxon>Actinopterygii</taxon>
        <taxon>Neopterygii</taxon>
        <taxon>Teleostei</taxon>
        <taxon>Anguilliformes</taxon>
        <taxon>Anguillidae</taxon>
        <taxon>Anguilla</taxon>
    </lineage>
</organism>
<reference evidence="1" key="2">
    <citation type="journal article" date="2015" name="Fish Shellfish Immunol.">
        <title>Early steps in the European eel (Anguilla anguilla)-Vibrio vulnificus interaction in the gills: Role of the RtxA13 toxin.</title>
        <authorList>
            <person name="Callol A."/>
            <person name="Pajuelo D."/>
            <person name="Ebbesson L."/>
            <person name="Teles M."/>
            <person name="MacKenzie S."/>
            <person name="Amaro C."/>
        </authorList>
    </citation>
    <scope>NUCLEOTIDE SEQUENCE</scope>
</reference>
<reference evidence="1" key="1">
    <citation type="submission" date="2014-11" db="EMBL/GenBank/DDBJ databases">
        <authorList>
            <person name="Amaro Gonzalez C."/>
        </authorList>
    </citation>
    <scope>NUCLEOTIDE SEQUENCE</scope>
</reference>
<evidence type="ECO:0000313" key="1">
    <source>
        <dbReference type="EMBL" id="JAH11417.1"/>
    </source>
</evidence>
<proteinExistence type="predicted"/>